<gene>
    <name evidence="1" type="ORF">GAO09_13950</name>
</gene>
<dbReference type="EMBL" id="WIXI01000044">
    <property type="protein sequence ID" value="MQY47138.1"/>
    <property type="molecule type" value="Genomic_DNA"/>
</dbReference>
<comment type="caution">
    <text evidence="1">The sequence shown here is derived from an EMBL/GenBank/DDBJ whole genome shotgun (WGS) entry which is preliminary data.</text>
</comment>
<proteinExistence type="predicted"/>
<evidence type="ECO:0000313" key="1">
    <source>
        <dbReference type="EMBL" id="MQY47138.1"/>
    </source>
</evidence>
<evidence type="ECO:0000313" key="2">
    <source>
        <dbReference type="Proteomes" id="UP000435138"/>
    </source>
</evidence>
<accession>A0A6A8AB19</accession>
<keyword evidence="2" id="KW-1185">Reference proteome</keyword>
<protein>
    <submittedName>
        <fullName evidence="1">Uncharacterized protein</fullName>
    </submittedName>
</protein>
<dbReference type="RefSeq" id="WP_153354626.1">
    <property type="nucleotide sequence ID" value="NZ_JAYKOO010000001.1"/>
</dbReference>
<sequence>MFFSRPAITEPATDDISATGTFADGLLQLTEKELAEFARKDFSGASFKRDYGSARRVSECRVALV</sequence>
<dbReference type="Proteomes" id="UP000435138">
    <property type="component" value="Unassembled WGS sequence"/>
</dbReference>
<reference evidence="1 2" key="1">
    <citation type="submission" date="2019-11" db="EMBL/GenBank/DDBJ databases">
        <title>Genome analysis of Rhizobacterium cereale a novel genus and species isolated from maize roots in North Spain.</title>
        <authorList>
            <person name="Menendez E."/>
            <person name="Flores-Felix J.D."/>
            <person name="Ramirez-Bahena M.-H."/>
            <person name="Igual J.M."/>
            <person name="Garcia-Fraile P."/>
            <person name="Peix A."/>
            <person name="Velazquez E."/>
        </authorList>
    </citation>
    <scope>NUCLEOTIDE SEQUENCE [LARGE SCALE GENOMIC DNA]</scope>
    <source>
        <strain evidence="1 2">RZME27</strain>
    </source>
</reference>
<name>A0A6A8AB19_9HYPH</name>
<organism evidence="1 2">
    <name type="scientific">Endobacterium cereale</name>
    <dbReference type="NCBI Taxonomy" id="2663029"/>
    <lineage>
        <taxon>Bacteria</taxon>
        <taxon>Pseudomonadati</taxon>
        <taxon>Pseudomonadota</taxon>
        <taxon>Alphaproteobacteria</taxon>
        <taxon>Hyphomicrobiales</taxon>
        <taxon>Rhizobiaceae</taxon>
        <taxon>Endobacterium</taxon>
    </lineage>
</organism>
<dbReference type="AlphaFoldDB" id="A0A6A8AB19"/>